<comment type="caution">
    <text evidence="1">The sequence shown here is derived from an EMBL/GenBank/DDBJ whole genome shotgun (WGS) entry which is preliminary data.</text>
</comment>
<evidence type="ECO:0000313" key="2">
    <source>
        <dbReference type="Proteomes" id="UP000265703"/>
    </source>
</evidence>
<gene>
    <name evidence="1" type="ORF">C1645_812160</name>
</gene>
<dbReference type="OrthoDB" id="5600060at2759"/>
<dbReference type="STRING" id="658196.A0A397TPL2"/>
<dbReference type="Proteomes" id="UP000265703">
    <property type="component" value="Unassembled WGS sequence"/>
</dbReference>
<name>A0A397TPL2_9GLOM</name>
<keyword evidence="2" id="KW-1185">Reference proteome</keyword>
<organism evidence="1 2">
    <name type="scientific">Glomus cerebriforme</name>
    <dbReference type="NCBI Taxonomy" id="658196"/>
    <lineage>
        <taxon>Eukaryota</taxon>
        <taxon>Fungi</taxon>
        <taxon>Fungi incertae sedis</taxon>
        <taxon>Mucoromycota</taxon>
        <taxon>Glomeromycotina</taxon>
        <taxon>Glomeromycetes</taxon>
        <taxon>Glomerales</taxon>
        <taxon>Glomeraceae</taxon>
        <taxon>Glomus</taxon>
    </lineage>
</organism>
<protein>
    <submittedName>
        <fullName evidence="1">Uncharacterized protein</fullName>
    </submittedName>
</protein>
<sequence>MSPGYLKWREFSPRDIIGSKLQQHRHIRNYKKCRKLDHLIDSTGDCSGGGQFLLETPEFSSIDWNSIDFIFITNYNHMLVLTDDEILVLFFGDSVLQSRTHSQPGFTNIFTGVIV</sequence>
<accession>A0A397TPL2</accession>
<reference evidence="1 2" key="1">
    <citation type="submission" date="2018-06" db="EMBL/GenBank/DDBJ databases">
        <title>Comparative genomics reveals the genomic features of Rhizophagus irregularis, R. cerebriforme, R. diaphanum and Gigaspora rosea, and their symbiotic lifestyle signature.</title>
        <authorList>
            <person name="Morin E."/>
            <person name="San Clemente H."/>
            <person name="Chen E.C.H."/>
            <person name="De La Providencia I."/>
            <person name="Hainaut M."/>
            <person name="Kuo A."/>
            <person name="Kohler A."/>
            <person name="Murat C."/>
            <person name="Tang N."/>
            <person name="Roy S."/>
            <person name="Loubradou J."/>
            <person name="Henrissat B."/>
            <person name="Grigoriev I.V."/>
            <person name="Corradi N."/>
            <person name="Roux C."/>
            <person name="Martin F.M."/>
        </authorList>
    </citation>
    <scope>NUCLEOTIDE SEQUENCE [LARGE SCALE GENOMIC DNA]</scope>
    <source>
        <strain evidence="1 2">DAOM 227022</strain>
    </source>
</reference>
<evidence type="ECO:0000313" key="1">
    <source>
        <dbReference type="EMBL" id="RIA98856.1"/>
    </source>
</evidence>
<proteinExistence type="predicted"/>
<dbReference type="AlphaFoldDB" id="A0A397TPL2"/>
<dbReference type="EMBL" id="QKYT01000010">
    <property type="protein sequence ID" value="RIA98856.1"/>
    <property type="molecule type" value="Genomic_DNA"/>
</dbReference>